<gene>
    <name evidence="2" type="ORF">SAMN05414137_101635</name>
</gene>
<dbReference type="STRING" id="235985.SAMN05414137_101635"/>
<proteinExistence type="predicted"/>
<accession>A0A1H7GFW4</accession>
<evidence type="ECO:0000313" key="2">
    <source>
        <dbReference type="EMBL" id="SEK35792.1"/>
    </source>
</evidence>
<protein>
    <submittedName>
        <fullName evidence="2">Uncharacterized protein</fullName>
    </submittedName>
</protein>
<keyword evidence="1" id="KW-0732">Signal</keyword>
<evidence type="ECO:0000313" key="3">
    <source>
        <dbReference type="Proteomes" id="UP000183015"/>
    </source>
</evidence>
<dbReference type="eggNOG" id="COG1520">
    <property type="taxonomic scope" value="Bacteria"/>
</dbReference>
<name>A0A1H7GFW4_STRJI</name>
<keyword evidence="3" id="KW-1185">Reference proteome</keyword>
<dbReference type="AlphaFoldDB" id="A0A1H7GFW4"/>
<organism evidence="2 3">
    <name type="scientific">Streptacidiphilus jiangxiensis</name>
    <dbReference type="NCBI Taxonomy" id="235985"/>
    <lineage>
        <taxon>Bacteria</taxon>
        <taxon>Bacillati</taxon>
        <taxon>Actinomycetota</taxon>
        <taxon>Actinomycetes</taxon>
        <taxon>Kitasatosporales</taxon>
        <taxon>Streptomycetaceae</taxon>
        <taxon>Streptacidiphilus</taxon>
    </lineage>
</organism>
<dbReference type="EMBL" id="FOAZ01000001">
    <property type="protein sequence ID" value="SEK35792.1"/>
    <property type="molecule type" value="Genomic_DNA"/>
</dbReference>
<sequence length="244" mass="25984">MSHRRFTVRGAAVLLGLLSGALPIATAQAATAAPAFAPPVTVATDASTYAYGAWAKVTVHVGADTAGAGASATIVADSVNALRPVVKSGAVDAKGDVVAYFHLYKDTTFHVTGWDVAGGWNTVSRSVGVHVGLNERLGGYYRSTHIGRTPYRVFRAWSNVQLGVVVAPDKSTQSVVFRVQEYIRGAWRTISTNRSLPLDGAETGIILLLDNSQTGHLYRFDVHYAGDEENAATDGAWLYYTVRG</sequence>
<dbReference type="OrthoDB" id="4332189at2"/>
<reference evidence="3" key="1">
    <citation type="submission" date="2016-10" db="EMBL/GenBank/DDBJ databases">
        <authorList>
            <person name="Varghese N."/>
        </authorList>
    </citation>
    <scope>NUCLEOTIDE SEQUENCE [LARGE SCALE GENOMIC DNA]</scope>
    <source>
        <strain evidence="3">DSM 45096 / BCRC 16803 / CGMCC 4.1857 / CIP 109030 / JCM 12277 / KCTC 19219 / NBRC 100920 / 33214</strain>
    </source>
</reference>
<dbReference type="Proteomes" id="UP000183015">
    <property type="component" value="Unassembled WGS sequence"/>
</dbReference>
<evidence type="ECO:0000256" key="1">
    <source>
        <dbReference type="SAM" id="SignalP"/>
    </source>
</evidence>
<feature type="signal peptide" evidence="1">
    <location>
        <begin position="1"/>
        <end position="29"/>
    </location>
</feature>
<feature type="chain" id="PRO_5010220229" evidence="1">
    <location>
        <begin position="30"/>
        <end position="244"/>
    </location>
</feature>
<dbReference type="RefSeq" id="WP_042460014.1">
    <property type="nucleotide sequence ID" value="NZ_BBPN01000064.1"/>
</dbReference>